<name>A0AAW6U297_9MOLU</name>
<dbReference type="AlphaFoldDB" id="A0AAW6U297"/>
<evidence type="ECO:0000313" key="12">
    <source>
        <dbReference type="Proteomes" id="UP001431532"/>
    </source>
</evidence>
<dbReference type="SUPFAM" id="SSF54713">
    <property type="entry name" value="Elongation factor Ts (EF-Ts), dimerisation domain"/>
    <property type="match status" value="1"/>
</dbReference>
<dbReference type="SUPFAM" id="SSF46934">
    <property type="entry name" value="UBA-like"/>
    <property type="match status" value="1"/>
</dbReference>
<feature type="region of interest" description="Involved in Mg(2+) ion dislocation from EF-Tu" evidence="7">
    <location>
        <begin position="75"/>
        <end position="78"/>
    </location>
</feature>
<evidence type="ECO:0000256" key="8">
    <source>
        <dbReference type="RuleBase" id="RU000642"/>
    </source>
</evidence>
<dbReference type="NCBIfam" id="TIGR00116">
    <property type="entry name" value="tsf"/>
    <property type="match status" value="1"/>
</dbReference>
<feature type="domain" description="Translation elongation factor EFTs/EF1B dimerisation" evidence="10">
    <location>
        <begin position="66"/>
        <end position="258"/>
    </location>
</feature>
<dbReference type="EMBL" id="JASCXW010000001">
    <property type="protein sequence ID" value="MDI6451997.1"/>
    <property type="molecule type" value="Genomic_DNA"/>
</dbReference>
<evidence type="ECO:0000256" key="3">
    <source>
        <dbReference type="ARBA" id="ARBA00022490"/>
    </source>
</evidence>
<dbReference type="CDD" id="cd14275">
    <property type="entry name" value="UBA_EF-Ts"/>
    <property type="match status" value="1"/>
</dbReference>
<dbReference type="PANTHER" id="PTHR11741:SF0">
    <property type="entry name" value="ELONGATION FACTOR TS, MITOCHONDRIAL"/>
    <property type="match status" value="1"/>
</dbReference>
<dbReference type="RefSeq" id="WP_282838377.1">
    <property type="nucleotide sequence ID" value="NZ_JASCXW010000001.1"/>
</dbReference>
<dbReference type="PROSITE" id="PS01126">
    <property type="entry name" value="EF_TS_1"/>
    <property type="match status" value="1"/>
</dbReference>
<keyword evidence="3 7" id="KW-0963">Cytoplasm</keyword>
<dbReference type="GO" id="GO:0003746">
    <property type="term" value="F:translation elongation factor activity"/>
    <property type="evidence" value="ECO:0007669"/>
    <property type="project" value="UniProtKB-UniRule"/>
</dbReference>
<evidence type="ECO:0000256" key="1">
    <source>
        <dbReference type="ARBA" id="ARBA00005532"/>
    </source>
</evidence>
<evidence type="ECO:0000259" key="10">
    <source>
        <dbReference type="Pfam" id="PF00889"/>
    </source>
</evidence>
<evidence type="ECO:0000256" key="5">
    <source>
        <dbReference type="ARBA" id="ARBA00022917"/>
    </source>
</evidence>
<comment type="function">
    <text evidence="6 7 8">Associates with the EF-Tu.GDP complex and induces the exchange of GDP to GTP. It remains bound to the aminoacyl-tRNA.EF-Tu.GTP complex up to the GTP hydrolysis stage on the ribosome.</text>
</comment>
<keyword evidence="12" id="KW-1185">Reference proteome</keyword>
<protein>
    <recommendedName>
        <fullName evidence="2 7">Elongation factor Ts</fullName>
        <shortName evidence="7">EF-Ts</shortName>
    </recommendedName>
</protein>
<accession>A0AAW6U297</accession>
<dbReference type="InterPro" id="IPR001816">
    <property type="entry name" value="Transl_elong_EFTs/EF1B"/>
</dbReference>
<dbReference type="HAMAP" id="MF_00050">
    <property type="entry name" value="EF_Ts"/>
    <property type="match status" value="1"/>
</dbReference>
<dbReference type="InterPro" id="IPR036402">
    <property type="entry name" value="EF-Ts_dimer_sf"/>
</dbReference>
<evidence type="ECO:0000313" key="11">
    <source>
        <dbReference type="EMBL" id="MDI6451997.1"/>
    </source>
</evidence>
<dbReference type="PROSITE" id="PS01127">
    <property type="entry name" value="EF_TS_2"/>
    <property type="match status" value="1"/>
</dbReference>
<dbReference type="Gene3D" id="1.10.8.10">
    <property type="entry name" value="DNA helicase RuvA subunit, C-terminal domain"/>
    <property type="match status" value="1"/>
</dbReference>
<reference evidence="11" key="1">
    <citation type="submission" date="2023-05" db="EMBL/GenBank/DDBJ databases">
        <title>Mariniplasma microaerophilum sp. nov., a novel anaerobic mollicute isolated from terrestrial mud volcano, Taman Peninsula, Russia.</title>
        <authorList>
            <person name="Khomyakova M.A."/>
            <person name="Merkel A.Y."/>
            <person name="Slobodkin A.I."/>
        </authorList>
    </citation>
    <scope>NUCLEOTIDE SEQUENCE</scope>
    <source>
        <strain evidence="11">M4Ah</strain>
    </source>
</reference>
<evidence type="ECO:0000256" key="2">
    <source>
        <dbReference type="ARBA" id="ARBA00016956"/>
    </source>
</evidence>
<gene>
    <name evidence="7 11" type="primary">tsf</name>
    <name evidence="11" type="ORF">QJ521_00340</name>
</gene>
<dbReference type="Proteomes" id="UP001431532">
    <property type="component" value="Unassembled WGS sequence"/>
</dbReference>
<keyword evidence="4 7" id="KW-0251">Elongation factor</keyword>
<evidence type="ECO:0000256" key="6">
    <source>
        <dbReference type="ARBA" id="ARBA00025453"/>
    </source>
</evidence>
<organism evidence="11 12">
    <name type="scientific">Peloplasma aerotolerans</name>
    <dbReference type="NCBI Taxonomy" id="3044389"/>
    <lineage>
        <taxon>Bacteria</taxon>
        <taxon>Bacillati</taxon>
        <taxon>Mycoplasmatota</taxon>
        <taxon>Mollicutes</taxon>
        <taxon>Acholeplasmatales</taxon>
        <taxon>Acholeplasmataceae</taxon>
        <taxon>Peloplasma</taxon>
    </lineage>
</organism>
<proteinExistence type="inferred from homology"/>
<keyword evidence="5 7" id="KW-0648">Protein biosynthesis</keyword>
<dbReference type="Gene3D" id="3.30.479.20">
    <property type="entry name" value="Elongation factor Ts, dimerisation domain"/>
    <property type="match status" value="2"/>
</dbReference>
<evidence type="ECO:0000256" key="4">
    <source>
        <dbReference type="ARBA" id="ARBA00022768"/>
    </source>
</evidence>
<evidence type="ECO:0000256" key="7">
    <source>
        <dbReference type="HAMAP-Rule" id="MF_00050"/>
    </source>
</evidence>
<evidence type="ECO:0000256" key="9">
    <source>
        <dbReference type="RuleBase" id="RU000643"/>
    </source>
</evidence>
<comment type="similarity">
    <text evidence="1 7 8">Belongs to the EF-Ts family.</text>
</comment>
<dbReference type="PANTHER" id="PTHR11741">
    <property type="entry name" value="ELONGATION FACTOR TS"/>
    <property type="match status" value="1"/>
</dbReference>
<dbReference type="InterPro" id="IPR009060">
    <property type="entry name" value="UBA-like_sf"/>
</dbReference>
<dbReference type="GO" id="GO:0005737">
    <property type="term" value="C:cytoplasm"/>
    <property type="evidence" value="ECO:0007669"/>
    <property type="project" value="UniProtKB-SubCell"/>
</dbReference>
<sequence>MDTNLIKKLREQTNRGVLECKKALALNHNDYDKALAYLNETYEAPKTNDRVASKGLCHVVIKDDEAILFEVNAETDFVAKNEDFLKLVNDLGERLIDSDVSNAKSALKLDIFETNIESHIKKVSATIQEKVNLRRFYRVLKASNQTFGTYFHGGGRVVTLVILNQQNEKLARDLALQIAATSPIYLDLSYIDIDTMNYEKFMFEKKHGQFDEKAFHQYLESITLYTQPFIYEDDKTVEAILYEHHVQIIDFFRFELGQGIEDKLNCRLDIPCDGSKITVTPIY</sequence>
<dbReference type="InterPro" id="IPR018101">
    <property type="entry name" value="Transl_elong_Ts_CS"/>
</dbReference>
<dbReference type="Pfam" id="PF00889">
    <property type="entry name" value="EF_TS"/>
    <property type="match status" value="1"/>
</dbReference>
<comment type="caution">
    <text evidence="11">The sequence shown here is derived from an EMBL/GenBank/DDBJ whole genome shotgun (WGS) entry which is preliminary data.</text>
</comment>
<dbReference type="InterPro" id="IPR014039">
    <property type="entry name" value="Transl_elong_EFTs/EF1B_dimer"/>
</dbReference>
<comment type="subcellular location">
    <subcellularLocation>
        <location evidence="7 9">Cytoplasm</location>
    </subcellularLocation>
</comment>